<dbReference type="EMBL" id="LS974621">
    <property type="protein sequence ID" value="CAG7874000.1"/>
    <property type="molecule type" value="Genomic_DNA"/>
</dbReference>
<dbReference type="GO" id="GO:0016740">
    <property type="term" value="F:transferase activity"/>
    <property type="evidence" value="ECO:0007669"/>
    <property type="project" value="UniProtKB-KW"/>
</dbReference>
<gene>
    <name evidence="4" type="ORF">BRAPAZ1V2_A05P05210.2</name>
</gene>
<dbReference type="Pfam" id="PF01885">
    <property type="entry name" value="PTS_2-RNA"/>
    <property type="match status" value="1"/>
</dbReference>
<evidence type="ECO:0000256" key="1">
    <source>
        <dbReference type="ARBA" id="ARBA00009836"/>
    </source>
</evidence>
<accession>A0A8D9DB11</accession>
<dbReference type="AlphaFoldDB" id="A0A8D9DB11"/>
<evidence type="ECO:0000313" key="4">
    <source>
        <dbReference type="EMBL" id="CAG7874000.1"/>
    </source>
</evidence>
<reference evidence="4 5" key="1">
    <citation type="submission" date="2021-07" db="EMBL/GenBank/DDBJ databases">
        <authorList>
            <consortium name="Genoscope - CEA"/>
            <person name="William W."/>
        </authorList>
    </citation>
    <scope>NUCLEOTIDE SEQUENCE [LARGE SCALE GENOMIC DNA]</scope>
</reference>
<dbReference type="Gene3D" id="3.20.170.30">
    <property type="match status" value="1"/>
</dbReference>
<name>A0A8D9DB11_BRACM</name>
<comment type="similarity">
    <text evidence="1">Belongs to the KptA/TPT1 family.</text>
</comment>
<protein>
    <recommendedName>
        <fullName evidence="6">RNA 2'-phosphotransferase</fullName>
    </recommendedName>
</protein>
<dbReference type="InterPro" id="IPR042081">
    <property type="entry name" value="RNA_2'-PTrans_C"/>
</dbReference>
<dbReference type="SUPFAM" id="SSF56399">
    <property type="entry name" value="ADP-ribosylation"/>
    <property type="match status" value="1"/>
</dbReference>
<dbReference type="PANTHER" id="PTHR12684">
    <property type="entry name" value="PUTATIVE PHOSPHOTRANSFERASE"/>
    <property type="match status" value="1"/>
</dbReference>
<keyword evidence="2" id="KW-0808">Transferase</keyword>
<proteinExistence type="inferred from homology"/>
<dbReference type="PANTHER" id="PTHR12684:SF2">
    <property type="entry name" value="TRNA 2'-PHOSPHOTRANSFERASE 1"/>
    <property type="match status" value="1"/>
</dbReference>
<dbReference type="Gramene" id="A05p05210.2_BraZ1">
    <property type="protein sequence ID" value="A05p05210.2_BraZ1.CDS"/>
    <property type="gene ID" value="A05g05210.2_BraZ1"/>
</dbReference>
<keyword evidence="3" id="KW-0520">NAD</keyword>
<dbReference type="Proteomes" id="UP000694005">
    <property type="component" value="Chromosome A05"/>
</dbReference>
<evidence type="ECO:0000256" key="2">
    <source>
        <dbReference type="ARBA" id="ARBA00022679"/>
    </source>
</evidence>
<evidence type="ECO:0008006" key="6">
    <source>
        <dbReference type="Google" id="ProtNLM"/>
    </source>
</evidence>
<organism evidence="4 5">
    <name type="scientific">Brassica campestris</name>
    <name type="common">Field mustard</name>
    <dbReference type="NCBI Taxonomy" id="3711"/>
    <lineage>
        <taxon>Eukaryota</taxon>
        <taxon>Viridiplantae</taxon>
        <taxon>Streptophyta</taxon>
        <taxon>Embryophyta</taxon>
        <taxon>Tracheophyta</taxon>
        <taxon>Spermatophyta</taxon>
        <taxon>Magnoliopsida</taxon>
        <taxon>eudicotyledons</taxon>
        <taxon>Gunneridae</taxon>
        <taxon>Pentapetalae</taxon>
        <taxon>rosids</taxon>
        <taxon>malvids</taxon>
        <taxon>Brassicales</taxon>
        <taxon>Brassicaceae</taxon>
        <taxon>Brassiceae</taxon>
        <taxon>Brassica</taxon>
    </lineage>
</organism>
<sequence>MGFAYDAVYLQAVRRDNKQRFSLVEEDGELLIRANQGHSVTTVVSEKLLKPILSPEEAPVCVHGTYKKNLESILASGLKRMNKLHVHFSCGLPIDGEVISGMRRDVNVLIFLDIKKALEVSPFDFSVDGIAFYVSDNKVILTEGIDGVVPVDYFHKIESWPSRQPIPF</sequence>
<evidence type="ECO:0000256" key="3">
    <source>
        <dbReference type="ARBA" id="ARBA00023027"/>
    </source>
</evidence>
<evidence type="ECO:0000313" key="5">
    <source>
        <dbReference type="Proteomes" id="UP000694005"/>
    </source>
</evidence>
<dbReference type="InterPro" id="IPR002745">
    <property type="entry name" value="Ptrans_KptA/Tpt1"/>
</dbReference>